<evidence type="ECO:0000313" key="3">
    <source>
        <dbReference type="Proteomes" id="UP000230750"/>
    </source>
</evidence>
<dbReference type="GO" id="GO:0016020">
    <property type="term" value="C:membrane"/>
    <property type="evidence" value="ECO:0007669"/>
    <property type="project" value="InterPro"/>
</dbReference>
<keyword evidence="1" id="KW-0812">Transmembrane</keyword>
<dbReference type="OrthoDB" id="70250at2759"/>
<comment type="caution">
    <text evidence="2">The sequence shown here is derived from an EMBL/GenBank/DDBJ whole genome shotgun (WGS) entry which is preliminary data.</text>
</comment>
<keyword evidence="2" id="KW-0328">Glycosyltransferase</keyword>
<feature type="transmembrane region" description="Helical" evidence="1">
    <location>
        <begin position="409"/>
        <end position="429"/>
    </location>
</feature>
<sequence>MKNGRGSNAPGSVPLKVFISRDLLNANSGHCFGRWMPDKNLAFILAIEESSAETDQDLIPFIYWENLYMQTEAKKASSDWKCSEIELIFVQHTFNGLPSCRYQNTIHNGLGEDIILIVFDEENVKGHKLTSQTMYNEGHTSEVNILSDLLRQSERREQRGVKWRGVHLTLAWLMFLVKWPLCTTLKIFLSGYSAVEQMLSTDWIQHLVSLPMLTSHLATKINILKGLTMQREDEDKNNEVDKLRVGNKLLILLVDLVLGCLVCYFIHKYHLQQILSHNLIKFLQSTSLQLQELLRWLMGAPAGLKLNSGYAHFLGHFFLYQSYLWIGYLYILYPIMDNIIWGMTISGCLGLTVLLAVASDILSLLTFHIYCFYVYAAKIFTLQLSALTSLSRLFRGRKWNVLRSRVDSCIYDIDQLAVGTLIFTVLLFLLPTSLLFYSVFTALQMVVLVIRGTIALVIHHLSTFPWYTAVKWLLRRPVLRDQLSFIKLRGNQDSVVCLVLQLQLMSLTRAVSLTREVYQKKPRAAILAGTH</sequence>
<accession>A0A2G8KU22</accession>
<gene>
    <name evidence="2" type="ORF">BSL78_11609</name>
</gene>
<dbReference type="Proteomes" id="UP000230750">
    <property type="component" value="Unassembled WGS sequence"/>
</dbReference>
<feature type="transmembrane region" description="Helical" evidence="1">
    <location>
        <begin position="367"/>
        <end position="388"/>
    </location>
</feature>
<feature type="transmembrane region" description="Helical" evidence="1">
    <location>
        <begin position="165"/>
        <end position="188"/>
    </location>
</feature>
<keyword evidence="1" id="KW-0472">Membrane</keyword>
<dbReference type="GO" id="GO:0006506">
    <property type="term" value="P:GPI anchor biosynthetic process"/>
    <property type="evidence" value="ECO:0007669"/>
    <property type="project" value="InterPro"/>
</dbReference>
<dbReference type="GO" id="GO:0005783">
    <property type="term" value="C:endoplasmic reticulum"/>
    <property type="evidence" value="ECO:0007669"/>
    <property type="project" value="TreeGrafter"/>
</dbReference>
<evidence type="ECO:0000313" key="2">
    <source>
        <dbReference type="EMBL" id="PIK51504.1"/>
    </source>
</evidence>
<dbReference type="InterPro" id="IPR007720">
    <property type="entry name" value="PigQ/GPI1"/>
</dbReference>
<dbReference type="PANTHER" id="PTHR21329">
    <property type="entry name" value="PHOSPHATIDYLINOSITOL N-ACETYLGLUCOSAMINYLTRANSFERASE SUBUNIT Q-RELATED"/>
    <property type="match status" value="1"/>
</dbReference>
<evidence type="ECO:0000256" key="1">
    <source>
        <dbReference type="SAM" id="Phobius"/>
    </source>
</evidence>
<feature type="transmembrane region" description="Helical" evidence="1">
    <location>
        <begin position="340"/>
        <end position="361"/>
    </location>
</feature>
<dbReference type="AlphaFoldDB" id="A0A2G8KU22"/>
<dbReference type="EMBL" id="MRZV01000369">
    <property type="protein sequence ID" value="PIK51504.1"/>
    <property type="molecule type" value="Genomic_DNA"/>
</dbReference>
<feature type="transmembrane region" description="Helical" evidence="1">
    <location>
        <begin position="313"/>
        <end position="333"/>
    </location>
</feature>
<dbReference type="GO" id="GO:0016757">
    <property type="term" value="F:glycosyltransferase activity"/>
    <property type="evidence" value="ECO:0007669"/>
    <property type="project" value="UniProtKB-KW"/>
</dbReference>
<dbReference type="STRING" id="307972.A0A2G8KU22"/>
<feature type="transmembrane region" description="Helical" evidence="1">
    <location>
        <begin position="249"/>
        <end position="267"/>
    </location>
</feature>
<dbReference type="PANTHER" id="PTHR21329:SF3">
    <property type="entry name" value="PHOSPHATIDYLINOSITOL N-ACETYLGLUCOSAMINYLTRANSFERASE SUBUNIT Q"/>
    <property type="match status" value="1"/>
</dbReference>
<keyword evidence="1" id="KW-1133">Transmembrane helix</keyword>
<proteinExistence type="predicted"/>
<name>A0A2G8KU22_STIJA</name>
<feature type="transmembrane region" description="Helical" evidence="1">
    <location>
        <begin position="208"/>
        <end position="228"/>
    </location>
</feature>
<keyword evidence="2" id="KW-0808">Transferase</keyword>
<keyword evidence="3" id="KW-1185">Reference proteome</keyword>
<protein>
    <submittedName>
        <fullName evidence="2">Putative phosphatidylinositol N-acetylglucosaminyltransferase subunit Q</fullName>
    </submittedName>
</protein>
<dbReference type="Pfam" id="PF05024">
    <property type="entry name" value="Gpi1"/>
    <property type="match status" value="1"/>
</dbReference>
<reference evidence="2 3" key="1">
    <citation type="journal article" date="2017" name="PLoS Biol.">
        <title>The sea cucumber genome provides insights into morphological evolution and visceral regeneration.</title>
        <authorList>
            <person name="Zhang X."/>
            <person name="Sun L."/>
            <person name="Yuan J."/>
            <person name="Sun Y."/>
            <person name="Gao Y."/>
            <person name="Zhang L."/>
            <person name="Li S."/>
            <person name="Dai H."/>
            <person name="Hamel J.F."/>
            <person name="Liu C."/>
            <person name="Yu Y."/>
            <person name="Liu S."/>
            <person name="Lin W."/>
            <person name="Guo K."/>
            <person name="Jin S."/>
            <person name="Xu P."/>
            <person name="Storey K.B."/>
            <person name="Huan P."/>
            <person name="Zhang T."/>
            <person name="Zhou Y."/>
            <person name="Zhang J."/>
            <person name="Lin C."/>
            <person name="Li X."/>
            <person name="Xing L."/>
            <person name="Huo D."/>
            <person name="Sun M."/>
            <person name="Wang L."/>
            <person name="Mercier A."/>
            <person name="Li F."/>
            <person name="Yang H."/>
            <person name="Xiang J."/>
        </authorList>
    </citation>
    <scope>NUCLEOTIDE SEQUENCE [LARGE SCALE GENOMIC DNA]</scope>
    <source>
        <strain evidence="2">Shaxun</strain>
        <tissue evidence="2">Muscle</tissue>
    </source>
</reference>
<organism evidence="2 3">
    <name type="scientific">Stichopus japonicus</name>
    <name type="common">Sea cucumber</name>
    <dbReference type="NCBI Taxonomy" id="307972"/>
    <lineage>
        <taxon>Eukaryota</taxon>
        <taxon>Metazoa</taxon>
        <taxon>Echinodermata</taxon>
        <taxon>Eleutherozoa</taxon>
        <taxon>Echinozoa</taxon>
        <taxon>Holothuroidea</taxon>
        <taxon>Aspidochirotacea</taxon>
        <taxon>Aspidochirotida</taxon>
        <taxon>Stichopodidae</taxon>
        <taxon>Apostichopus</taxon>
    </lineage>
</organism>